<feature type="region of interest" description="Disordered" evidence="1">
    <location>
        <begin position="20"/>
        <end position="57"/>
    </location>
</feature>
<reference evidence="2 3" key="1">
    <citation type="submission" date="2020-02" db="EMBL/GenBank/DDBJ databases">
        <title>Draft genome sequence of Haematococcus lacustris strain NIES-144.</title>
        <authorList>
            <person name="Morimoto D."/>
            <person name="Nakagawa S."/>
            <person name="Yoshida T."/>
            <person name="Sawayama S."/>
        </authorList>
    </citation>
    <scope>NUCLEOTIDE SEQUENCE [LARGE SCALE GENOMIC DNA]</scope>
    <source>
        <strain evidence="2 3">NIES-144</strain>
    </source>
</reference>
<dbReference type="EMBL" id="BLLF01000565">
    <property type="protein sequence ID" value="GFH13010.1"/>
    <property type="molecule type" value="Genomic_DNA"/>
</dbReference>
<evidence type="ECO:0000256" key="1">
    <source>
        <dbReference type="SAM" id="MobiDB-lite"/>
    </source>
</evidence>
<protein>
    <submittedName>
        <fullName evidence="2">Uncharacterized protein</fullName>
    </submittedName>
</protein>
<feature type="compositionally biased region" description="Basic residues" evidence="1">
    <location>
        <begin position="20"/>
        <end position="40"/>
    </location>
</feature>
<sequence>MKPKLLEKATARLTVYRVMAKKKRKSTAKQKQGPAKKLKTSRSPQGKQRQERWATSRRQVIKVPGGAVLRGCKKTKRELTAHFQLRAEVHSQLHVIASLFVLIIFLRCLVGYPTPGVPQRHSASSRAAVARRPSAS</sequence>
<dbReference type="Proteomes" id="UP000485058">
    <property type="component" value="Unassembled WGS sequence"/>
</dbReference>
<feature type="compositionally biased region" description="Low complexity" evidence="1">
    <location>
        <begin position="120"/>
        <end position="136"/>
    </location>
</feature>
<evidence type="ECO:0000313" key="2">
    <source>
        <dbReference type="EMBL" id="GFH13010.1"/>
    </source>
</evidence>
<dbReference type="AlphaFoldDB" id="A0A699YT74"/>
<organism evidence="2 3">
    <name type="scientific">Haematococcus lacustris</name>
    <name type="common">Green alga</name>
    <name type="synonym">Haematococcus pluvialis</name>
    <dbReference type="NCBI Taxonomy" id="44745"/>
    <lineage>
        <taxon>Eukaryota</taxon>
        <taxon>Viridiplantae</taxon>
        <taxon>Chlorophyta</taxon>
        <taxon>core chlorophytes</taxon>
        <taxon>Chlorophyceae</taxon>
        <taxon>CS clade</taxon>
        <taxon>Chlamydomonadales</taxon>
        <taxon>Haematococcaceae</taxon>
        <taxon>Haematococcus</taxon>
    </lineage>
</organism>
<gene>
    <name evidence="2" type="ORF">HaLaN_08808</name>
</gene>
<evidence type="ECO:0000313" key="3">
    <source>
        <dbReference type="Proteomes" id="UP000485058"/>
    </source>
</evidence>
<proteinExistence type="predicted"/>
<feature type="region of interest" description="Disordered" evidence="1">
    <location>
        <begin position="117"/>
        <end position="136"/>
    </location>
</feature>
<comment type="caution">
    <text evidence="2">The sequence shown here is derived from an EMBL/GenBank/DDBJ whole genome shotgun (WGS) entry which is preliminary data.</text>
</comment>
<name>A0A699YT74_HAELA</name>
<keyword evidence="3" id="KW-1185">Reference proteome</keyword>
<accession>A0A699YT74</accession>